<protein>
    <submittedName>
        <fullName evidence="2">Uncharacterized protein</fullName>
    </submittedName>
</protein>
<feature type="compositionally biased region" description="Basic and acidic residues" evidence="1">
    <location>
        <begin position="8"/>
        <end position="31"/>
    </location>
</feature>
<feature type="region of interest" description="Disordered" evidence="1">
    <location>
        <begin position="1"/>
        <end position="31"/>
    </location>
</feature>
<gene>
    <name evidence="2" type="ORF">PMAYCL1PPCAC_31214</name>
</gene>
<evidence type="ECO:0000256" key="1">
    <source>
        <dbReference type="SAM" id="MobiDB-lite"/>
    </source>
</evidence>
<reference evidence="3" key="1">
    <citation type="submission" date="2022-10" db="EMBL/GenBank/DDBJ databases">
        <title>Genome assembly of Pristionchus species.</title>
        <authorList>
            <person name="Yoshida K."/>
            <person name="Sommer R.J."/>
        </authorList>
    </citation>
    <scope>NUCLEOTIDE SEQUENCE [LARGE SCALE GENOMIC DNA]</scope>
    <source>
        <strain evidence="3">RS5460</strain>
    </source>
</reference>
<accession>A0AAN5IDY4</accession>
<evidence type="ECO:0000313" key="2">
    <source>
        <dbReference type="EMBL" id="GMR61019.1"/>
    </source>
</evidence>
<sequence length="87" mass="10250">MSSVECAGRSESEQNRKAMEAERQKRDEEELRMIEERATQRIREFRENAAANNVYEDSEEDSSEEDDVEESEESDLEAEEENQEENK</sequence>
<feature type="region of interest" description="Disordered" evidence="1">
    <location>
        <begin position="45"/>
        <end position="87"/>
    </location>
</feature>
<dbReference type="EMBL" id="BTRK01000006">
    <property type="protein sequence ID" value="GMR61019.1"/>
    <property type="molecule type" value="Genomic_DNA"/>
</dbReference>
<dbReference type="Proteomes" id="UP001328107">
    <property type="component" value="Unassembled WGS sequence"/>
</dbReference>
<name>A0AAN5IDY4_9BILA</name>
<dbReference type="AlphaFoldDB" id="A0AAN5IDY4"/>
<organism evidence="2 3">
    <name type="scientific">Pristionchus mayeri</name>
    <dbReference type="NCBI Taxonomy" id="1317129"/>
    <lineage>
        <taxon>Eukaryota</taxon>
        <taxon>Metazoa</taxon>
        <taxon>Ecdysozoa</taxon>
        <taxon>Nematoda</taxon>
        <taxon>Chromadorea</taxon>
        <taxon>Rhabditida</taxon>
        <taxon>Rhabditina</taxon>
        <taxon>Diplogasteromorpha</taxon>
        <taxon>Diplogasteroidea</taxon>
        <taxon>Neodiplogasteridae</taxon>
        <taxon>Pristionchus</taxon>
    </lineage>
</organism>
<evidence type="ECO:0000313" key="3">
    <source>
        <dbReference type="Proteomes" id="UP001328107"/>
    </source>
</evidence>
<keyword evidence="3" id="KW-1185">Reference proteome</keyword>
<comment type="caution">
    <text evidence="2">The sequence shown here is derived from an EMBL/GenBank/DDBJ whole genome shotgun (WGS) entry which is preliminary data.</text>
</comment>
<proteinExistence type="predicted"/>
<feature type="compositionally biased region" description="Acidic residues" evidence="1">
    <location>
        <begin position="56"/>
        <end position="87"/>
    </location>
</feature>